<sequence>MPLIIVSVIVVFVIKRLEFKYKRGTLGKKNSKSAQQLLDSLIPLGMLVGSSSGVFISLFFQISLLSAMTVGPGLGMLLGYIAYEIYSKTEEVSS</sequence>
<gene>
    <name evidence="2" type="ORF">NDM98_20775</name>
</gene>
<comment type="caution">
    <text evidence="2">The sequence shown here is derived from an EMBL/GenBank/DDBJ whole genome shotgun (WGS) entry which is preliminary data.</text>
</comment>
<evidence type="ECO:0000313" key="3">
    <source>
        <dbReference type="Proteomes" id="UP001203665"/>
    </source>
</evidence>
<evidence type="ECO:0000313" key="2">
    <source>
        <dbReference type="EMBL" id="MCM2677637.1"/>
    </source>
</evidence>
<dbReference type="EMBL" id="JAMQJY010000005">
    <property type="protein sequence ID" value="MCM2677637.1"/>
    <property type="molecule type" value="Genomic_DNA"/>
</dbReference>
<organism evidence="2 3">
    <name type="scientific">Alkalicoccobacillus plakortidis</name>
    <dbReference type="NCBI Taxonomy" id="444060"/>
    <lineage>
        <taxon>Bacteria</taxon>
        <taxon>Bacillati</taxon>
        <taxon>Bacillota</taxon>
        <taxon>Bacilli</taxon>
        <taxon>Bacillales</taxon>
        <taxon>Bacillaceae</taxon>
        <taxon>Alkalicoccobacillus</taxon>
    </lineage>
</organism>
<feature type="transmembrane region" description="Helical" evidence="1">
    <location>
        <begin position="40"/>
        <end position="60"/>
    </location>
</feature>
<keyword evidence="1" id="KW-0812">Transmembrane</keyword>
<dbReference type="Proteomes" id="UP001203665">
    <property type="component" value="Unassembled WGS sequence"/>
</dbReference>
<keyword evidence="1" id="KW-1133">Transmembrane helix</keyword>
<feature type="transmembrane region" description="Helical" evidence="1">
    <location>
        <begin position="67"/>
        <end position="86"/>
    </location>
</feature>
<protein>
    <submittedName>
        <fullName evidence="2">Uncharacterized protein</fullName>
    </submittedName>
</protein>
<proteinExistence type="predicted"/>
<dbReference type="RefSeq" id="WP_251611447.1">
    <property type="nucleotide sequence ID" value="NZ_JAMQJY010000005.1"/>
</dbReference>
<evidence type="ECO:0000256" key="1">
    <source>
        <dbReference type="SAM" id="Phobius"/>
    </source>
</evidence>
<keyword evidence="3" id="KW-1185">Reference proteome</keyword>
<keyword evidence="1" id="KW-0472">Membrane</keyword>
<accession>A0ABT0XQS4</accession>
<name>A0ABT0XQS4_9BACI</name>
<reference evidence="2" key="1">
    <citation type="submission" date="2022-06" db="EMBL/GenBank/DDBJ databases">
        <title>Alkalicoccobacillus porphyridii sp. nov., isolated from a marine red alga, Porphyridium purpureum and reclassification of Shouchella plakortidis and Shouchella gibsonii as Alkalicoccobacillus plakortidis comb. nov. and Alkalicoccobacillus gibsonii comb. nov.</title>
        <authorList>
            <person name="Kim K.H."/>
            <person name="Lee J.K."/>
            <person name="Han D.M."/>
            <person name="Baek J.H."/>
            <person name="Jeon C.O."/>
        </authorList>
    </citation>
    <scope>NUCLEOTIDE SEQUENCE</scope>
    <source>
        <strain evidence="2">DSM 19153</strain>
    </source>
</reference>